<proteinExistence type="predicted"/>
<accession>A0ABS4TM30</accession>
<protein>
    <recommendedName>
        <fullName evidence="1">DUF397 domain-containing protein</fullName>
    </recommendedName>
</protein>
<dbReference type="EMBL" id="JAGINW010000001">
    <property type="protein sequence ID" value="MBP2325468.1"/>
    <property type="molecule type" value="Genomic_DNA"/>
</dbReference>
<dbReference type="InterPro" id="IPR007278">
    <property type="entry name" value="DUF397"/>
</dbReference>
<sequence length="58" mass="6310">MDTGWFKSSYSGGGNENCVEVRITSRAVSVRDSKNRLQPGFTVGAAEWRTFLAKVGGQ</sequence>
<gene>
    <name evidence="2" type="ORF">JOF56_005853</name>
</gene>
<dbReference type="Pfam" id="PF04149">
    <property type="entry name" value="DUF397"/>
    <property type="match status" value="1"/>
</dbReference>
<keyword evidence="3" id="KW-1185">Reference proteome</keyword>
<evidence type="ECO:0000313" key="2">
    <source>
        <dbReference type="EMBL" id="MBP2325468.1"/>
    </source>
</evidence>
<dbReference type="Proteomes" id="UP001519332">
    <property type="component" value="Unassembled WGS sequence"/>
</dbReference>
<evidence type="ECO:0000313" key="3">
    <source>
        <dbReference type="Proteomes" id="UP001519332"/>
    </source>
</evidence>
<comment type="caution">
    <text evidence="2">The sequence shown here is derived from an EMBL/GenBank/DDBJ whole genome shotgun (WGS) entry which is preliminary data.</text>
</comment>
<reference evidence="2 3" key="1">
    <citation type="submission" date="2021-03" db="EMBL/GenBank/DDBJ databases">
        <title>Sequencing the genomes of 1000 actinobacteria strains.</title>
        <authorList>
            <person name="Klenk H.-P."/>
        </authorList>
    </citation>
    <scope>NUCLEOTIDE SEQUENCE [LARGE SCALE GENOMIC DNA]</scope>
    <source>
        <strain evidence="2 3">DSM 46670</strain>
    </source>
</reference>
<evidence type="ECO:0000259" key="1">
    <source>
        <dbReference type="Pfam" id="PF04149"/>
    </source>
</evidence>
<feature type="domain" description="DUF397" evidence="1">
    <location>
        <begin position="4"/>
        <end position="55"/>
    </location>
</feature>
<dbReference type="RefSeq" id="WP_209642662.1">
    <property type="nucleotide sequence ID" value="NZ_JAGINW010000001.1"/>
</dbReference>
<name>A0ABS4TM30_9PSEU</name>
<organism evidence="2 3">
    <name type="scientific">Kibdelosporangium banguiense</name>
    <dbReference type="NCBI Taxonomy" id="1365924"/>
    <lineage>
        <taxon>Bacteria</taxon>
        <taxon>Bacillati</taxon>
        <taxon>Actinomycetota</taxon>
        <taxon>Actinomycetes</taxon>
        <taxon>Pseudonocardiales</taxon>
        <taxon>Pseudonocardiaceae</taxon>
        <taxon>Kibdelosporangium</taxon>
    </lineage>
</organism>